<reference evidence="1" key="1">
    <citation type="submission" date="2018-05" db="EMBL/GenBank/DDBJ databases">
        <authorList>
            <person name="Lanie J.A."/>
            <person name="Ng W.-L."/>
            <person name="Kazmierczak K.M."/>
            <person name="Andrzejewski T.M."/>
            <person name="Davidsen T.M."/>
            <person name="Wayne K.J."/>
            <person name="Tettelin H."/>
            <person name="Glass J.I."/>
            <person name="Rusch D."/>
            <person name="Podicherti R."/>
            <person name="Tsui H.-C.T."/>
            <person name="Winkler M.E."/>
        </authorList>
    </citation>
    <scope>NUCLEOTIDE SEQUENCE</scope>
</reference>
<organism evidence="1">
    <name type="scientific">marine metagenome</name>
    <dbReference type="NCBI Taxonomy" id="408172"/>
    <lineage>
        <taxon>unclassified sequences</taxon>
        <taxon>metagenomes</taxon>
        <taxon>ecological metagenomes</taxon>
    </lineage>
</organism>
<dbReference type="NCBIfam" id="TIGR01409">
    <property type="entry name" value="TAT_signal_seq"/>
    <property type="match status" value="1"/>
</dbReference>
<sequence length="117" mass="13041">MNRRDFIKKSTSIAGGVTLSGISAISLSSCEKTLPFKISLAEWSLHRTIRANKIDHLDFVEIAKNKFDISAIEYVNVFFLDKADDRSYLEEMKLRADDLGAISLLIMCDAEGNLGDP</sequence>
<accession>A0A382AAU9</accession>
<evidence type="ECO:0008006" key="2">
    <source>
        <dbReference type="Google" id="ProtNLM"/>
    </source>
</evidence>
<dbReference type="Gene3D" id="3.20.20.150">
    <property type="entry name" value="Divalent-metal-dependent TIM barrel enzymes"/>
    <property type="match status" value="1"/>
</dbReference>
<dbReference type="AlphaFoldDB" id="A0A382AAU9"/>
<feature type="non-terminal residue" evidence="1">
    <location>
        <position position="117"/>
    </location>
</feature>
<protein>
    <recommendedName>
        <fullName evidence="2">Xylose isomerase-like TIM barrel domain-containing protein</fullName>
    </recommendedName>
</protein>
<name>A0A382AAU9_9ZZZZ</name>
<dbReference type="InterPro" id="IPR019546">
    <property type="entry name" value="TAT_signal_bac_arc"/>
</dbReference>
<gene>
    <name evidence="1" type="ORF">METZ01_LOCUS151001</name>
</gene>
<dbReference type="EMBL" id="UINC01024469">
    <property type="protein sequence ID" value="SVA98147.1"/>
    <property type="molecule type" value="Genomic_DNA"/>
</dbReference>
<dbReference type="PROSITE" id="PS51257">
    <property type="entry name" value="PROKAR_LIPOPROTEIN"/>
    <property type="match status" value="1"/>
</dbReference>
<evidence type="ECO:0000313" key="1">
    <source>
        <dbReference type="EMBL" id="SVA98147.1"/>
    </source>
</evidence>
<proteinExistence type="predicted"/>